<sequence>MIFTKLNLTFLSILPFVVKGGSLRGRTLTQETCTPMADYTQQSVFVLLELNGSDEYAVANTNDTAALNNTFVQAYHYDSLCSQEGSTRAVDEAIIINAATELKEPSNFQYDFPRGNFTWLVEVDIKCNSCGYDNEVWQLFNDTEVGLTDYIETLNKLERLSKPPNECACAGPSQTDFLALFQTFFRLDTVDGRSSNVQIFNATQIPLLFGDDCGIQPDTTTTAFYNYTGVCLSKTFRQFDGLLSDAPTMSPTGTDSPTTSPTVSPTVSPTTSPTASPTVTPLDPITDAPTVSPTVSPTDSPSPTEKPSCGEGEVGCDRDEYGCIPSAGYSWCDLKKECIKPWETPCEESVVPTAAPILSGVPAPTDVPTTMPTREPIEMPILSGVPAPTETPTETPTDMPILSGVPAPTDMPVPALTDVPTDKPVTAATDAPTTSSVGSKPPRAYRRVEAESNTSDGATRFSFNTNHIVI</sequence>
<dbReference type="AlphaFoldDB" id="A0A1E7F177"/>
<protein>
    <submittedName>
        <fullName evidence="3">Uncharacterized protein</fullName>
    </submittedName>
</protein>
<gene>
    <name evidence="3" type="ORF">FRACYDRAFT_263330</name>
</gene>
<feature type="chain" id="PRO_5009192509" evidence="2">
    <location>
        <begin position="21"/>
        <end position="470"/>
    </location>
</feature>
<reference evidence="3 4" key="1">
    <citation type="submission" date="2016-09" db="EMBL/GenBank/DDBJ databases">
        <title>Extensive genetic diversity and differential bi-allelic expression allows diatom success in the polar Southern Ocean.</title>
        <authorList>
            <consortium name="DOE Joint Genome Institute"/>
            <person name="Mock T."/>
            <person name="Otillar R.P."/>
            <person name="Strauss J."/>
            <person name="Dupont C."/>
            <person name="Frickenhaus S."/>
            <person name="Maumus F."/>
            <person name="Mcmullan M."/>
            <person name="Sanges R."/>
            <person name="Schmutz J."/>
            <person name="Toseland A."/>
            <person name="Valas R."/>
            <person name="Veluchamy A."/>
            <person name="Ward B.J."/>
            <person name="Allen A."/>
            <person name="Barry K."/>
            <person name="Falciatore A."/>
            <person name="Ferrante M."/>
            <person name="Fortunato A.E."/>
            <person name="Gloeckner G."/>
            <person name="Gruber A."/>
            <person name="Hipkin R."/>
            <person name="Janech M."/>
            <person name="Kroth P."/>
            <person name="Leese F."/>
            <person name="Lindquist E."/>
            <person name="Lyon B.R."/>
            <person name="Martin J."/>
            <person name="Mayer C."/>
            <person name="Parker M."/>
            <person name="Quesneville H."/>
            <person name="Raymond J."/>
            <person name="Uhlig C."/>
            <person name="Valentin K.U."/>
            <person name="Worden A.Z."/>
            <person name="Armbrust E.V."/>
            <person name="Bowler C."/>
            <person name="Green B."/>
            <person name="Moulton V."/>
            <person name="Van Oosterhout C."/>
            <person name="Grigoriev I."/>
        </authorList>
    </citation>
    <scope>NUCLEOTIDE SEQUENCE [LARGE SCALE GENOMIC DNA]</scope>
    <source>
        <strain evidence="3 4">CCMP1102</strain>
    </source>
</reference>
<keyword evidence="4" id="KW-1185">Reference proteome</keyword>
<accession>A0A1E7F177</accession>
<evidence type="ECO:0000256" key="2">
    <source>
        <dbReference type="SAM" id="SignalP"/>
    </source>
</evidence>
<evidence type="ECO:0000256" key="1">
    <source>
        <dbReference type="SAM" id="MobiDB-lite"/>
    </source>
</evidence>
<name>A0A1E7F177_9STRA</name>
<dbReference type="KEGG" id="fcy:FRACYDRAFT_263330"/>
<dbReference type="Proteomes" id="UP000095751">
    <property type="component" value="Unassembled WGS sequence"/>
</dbReference>
<dbReference type="InParanoid" id="A0A1E7F177"/>
<evidence type="ECO:0000313" key="4">
    <source>
        <dbReference type="Proteomes" id="UP000095751"/>
    </source>
</evidence>
<proteinExistence type="predicted"/>
<organism evidence="3 4">
    <name type="scientific">Fragilariopsis cylindrus CCMP1102</name>
    <dbReference type="NCBI Taxonomy" id="635003"/>
    <lineage>
        <taxon>Eukaryota</taxon>
        <taxon>Sar</taxon>
        <taxon>Stramenopiles</taxon>
        <taxon>Ochrophyta</taxon>
        <taxon>Bacillariophyta</taxon>
        <taxon>Bacillariophyceae</taxon>
        <taxon>Bacillariophycidae</taxon>
        <taxon>Bacillariales</taxon>
        <taxon>Bacillariaceae</taxon>
        <taxon>Fragilariopsis</taxon>
    </lineage>
</organism>
<feature type="compositionally biased region" description="Low complexity" evidence="1">
    <location>
        <begin position="247"/>
        <end position="303"/>
    </location>
</feature>
<dbReference type="EMBL" id="KV784366">
    <property type="protein sequence ID" value="OEU11854.1"/>
    <property type="molecule type" value="Genomic_DNA"/>
</dbReference>
<keyword evidence="2" id="KW-0732">Signal</keyword>
<feature type="region of interest" description="Disordered" evidence="1">
    <location>
        <begin position="421"/>
        <end position="458"/>
    </location>
</feature>
<feature type="signal peptide" evidence="2">
    <location>
        <begin position="1"/>
        <end position="20"/>
    </location>
</feature>
<dbReference type="OrthoDB" id="444492at2759"/>
<evidence type="ECO:0000313" key="3">
    <source>
        <dbReference type="EMBL" id="OEU11854.1"/>
    </source>
</evidence>
<feature type="region of interest" description="Disordered" evidence="1">
    <location>
        <begin position="246"/>
        <end position="311"/>
    </location>
</feature>